<organism evidence="2 3">
    <name type="scientific">Brevibacillus halotolerans</name>
    <dbReference type="NCBI Taxonomy" id="1507437"/>
    <lineage>
        <taxon>Bacteria</taxon>
        <taxon>Bacillati</taxon>
        <taxon>Bacillota</taxon>
        <taxon>Bacilli</taxon>
        <taxon>Bacillales</taxon>
        <taxon>Paenibacillaceae</taxon>
        <taxon>Brevibacillus</taxon>
    </lineage>
</organism>
<feature type="region of interest" description="Disordered" evidence="1">
    <location>
        <begin position="1"/>
        <end position="50"/>
    </location>
</feature>
<proteinExistence type="predicted"/>
<dbReference type="EMBL" id="JAPTNG010000009">
    <property type="protein sequence ID" value="MCZ0831794.1"/>
    <property type="molecule type" value="Genomic_DNA"/>
</dbReference>
<reference evidence="2" key="1">
    <citation type="submission" date="2022-09" db="EMBL/GenBank/DDBJ databases">
        <title>Genome analysis and characterization of larvicidal activity of Brevibacillus strains.</title>
        <authorList>
            <person name="Patrusheva E.V."/>
            <person name="Izotova A.O."/>
            <person name="Toshchakov S.V."/>
            <person name="Sineoky S.P."/>
        </authorList>
    </citation>
    <scope>NUCLEOTIDE SEQUENCE</scope>
    <source>
        <strain evidence="2">VKPM_B-13244</strain>
    </source>
</reference>
<evidence type="ECO:0000313" key="2">
    <source>
        <dbReference type="EMBL" id="MCZ0831794.1"/>
    </source>
</evidence>
<evidence type="ECO:0008006" key="4">
    <source>
        <dbReference type="Google" id="ProtNLM"/>
    </source>
</evidence>
<accession>A0ABT4HZP5</accession>
<keyword evidence="3" id="KW-1185">Reference proteome</keyword>
<name>A0ABT4HZP5_9BACL</name>
<feature type="compositionally biased region" description="Basic and acidic residues" evidence="1">
    <location>
        <begin position="25"/>
        <end position="44"/>
    </location>
</feature>
<protein>
    <recommendedName>
        <fullName evidence="4">DUF4025 domain-containing protein</fullName>
    </recommendedName>
</protein>
<feature type="compositionally biased region" description="Basic and acidic residues" evidence="1">
    <location>
        <begin position="1"/>
        <end position="17"/>
    </location>
</feature>
<gene>
    <name evidence="2" type="ORF">O0535_13700</name>
</gene>
<evidence type="ECO:0000313" key="3">
    <source>
        <dbReference type="Proteomes" id="UP001067708"/>
    </source>
</evidence>
<sequence>MDETTNKGDLKNQEKTLKTKGLANAEKEGTHTKTVKSEMIRVENADSIYE</sequence>
<dbReference type="RefSeq" id="WP_258417638.1">
    <property type="nucleotide sequence ID" value="NZ_JAPTNG010000009.1"/>
</dbReference>
<evidence type="ECO:0000256" key="1">
    <source>
        <dbReference type="SAM" id="MobiDB-lite"/>
    </source>
</evidence>
<comment type="caution">
    <text evidence="2">The sequence shown here is derived from an EMBL/GenBank/DDBJ whole genome shotgun (WGS) entry which is preliminary data.</text>
</comment>
<dbReference type="Proteomes" id="UP001067708">
    <property type="component" value="Unassembled WGS sequence"/>
</dbReference>